<dbReference type="InterPro" id="IPR006201">
    <property type="entry name" value="Neur_channel"/>
</dbReference>
<dbReference type="PANTHER" id="PTHR18945">
    <property type="entry name" value="NEUROTRANSMITTER GATED ION CHANNEL"/>
    <property type="match status" value="1"/>
</dbReference>
<feature type="transmembrane region" description="Helical" evidence="5">
    <location>
        <begin position="78"/>
        <end position="100"/>
    </location>
</feature>
<dbReference type="Pfam" id="PF02932">
    <property type="entry name" value="Neur_chan_memb"/>
    <property type="match status" value="1"/>
</dbReference>
<dbReference type="InterPro" id="IPR006029">
    <property type="entry name" value="Neurotrans-gated_channel_TM"/>
</dbReference>
<dbReference type="Pfam" id="PF02931">
    <property type="entry name" value="Neur_chan_LBD"/>
    <property type="match status" value="1"/>
</dbReference>
<feature type="domain" description="Neurotransmitter-gated ion-channel ligand-binding" evidence="6">
    <location>
        <begin position="3"/>
        <end position="76"/>
    </location>
</feature>
<reference evidence="9" key="1">
    <citation type="submission" date="2022-11" db="UniProtKB">
        <authorList>
            <consortium name="WormBaseParasite"/>
        </authorList>
    </citation>
    <scope>IDENTIFICATION</scope>
</reference>
<dbReference type="GO" id="GO:0005230">
    <property type="term" value="F:extracellular ligand-gated monoatomic ion channel activity"/>
    <property type="evidence" value="ECO:0007669"/>
    <property type="project" value="InterPro"/>
</dbReference>
<evidence type="ECO:0000259" key="7">
    <source>
        <dbReference type="Pfam" id="PF02932"/>
    </source>
</evidence>
<comment type="subcellular location">
    <subcellularLocation>
        <location evidence="1">Membrane</location>
        <topology evidence="1">Multi-pass membrane protein</topology>
    </subcellularLocation>
</comment>
<evidence type="ECO:0000256" key="1">
    <source>
        <dbReference type="ARBA" id="ARBA00004141"/>
    </source>
</evidence>
<feature type="transmembrane region" description="Helical" evidence="5">
    <location>
        <begin position="112"/>
        <end position="130"/>
    </location>
</feature>
<dbReference type="GO" id="GO:0016020">
    <property type="term" value="C:membrane"/>
    <property type="evidence" value="ECO:0007669"/>
    <property type="project" value="UniProtKB-SubCell"/>
</dbReference>
<evidence type="ECO:0000256" key="3">
    <source>
        <dbReference type="ARBA" id="ARBA00022989"/>
    </source>
</evidence>
<evidence type="ECO:0000313" key="9">
    <source>
        <dbReference type="WBParaSite" id="PSAMB.scaffold3317size18784.g21180.t1"/>
    </source>
</evidence>
<dbReference type="Gene3D" id="1.20.58.390">
    <property type="entry name" value="Neurotransmitter-gated ion-channel transmembrane domain"/>
    <property type="match status" value="1"/>
</dbReference>
<sequence length="212" mass="24449">MLDFPYDTQQCTLSYTSWNYNADEIDVTATVPIDLGVYMESNEWTLRNYTVERSEYTADGDRYANVDYTIKITRKPSYYVNTFVSPTFLITCLSIIGVFSPFNEVGGREERVTLGLTTLLTMAVVLMIVADQMPKSSTGMPRLGLFVMAEIGISVLMDEKRTCARQSFSKNKSFGCKKERYRELFVIKFEHDCFRQQSQNEIVQQQQRFRTG</sequence>
<evidence type="ECO:0000259" key="6">
    <source>
        <dbReference type="Pfam" id="PF02931"/>
    </source>
</evidence>
<organism evidence="8 9">
    <name type="scientific">Plectus sambesii</name>
    <dbReference type="NCBI Taxonomy" id="2011161"/>
    <lineage>
        <taxon>Eukaryota</taxon>
        <taxon>Metazoa</taxon>
        <taxon>Ecdysozoa</taxon>
        <taxon>Nematoda</taxon>
        <taxon>Chromadorea</taxon>
        <taxon>Plectida</taxon>
        <taxon>Plectina</taxon>
        <taxon>Plectoidea</taxon>
        <taxon>Plectidae</taxon>
        <taxon>Plectus</taxon>
    </lineage>
</organism>
<keyword evidence="3 5" id="KW-1133">Transmembrane helix</keyword>
<keyword evidence="2 5" id="KW-0812">Transmembrane</keyword>
<dbReference type="InterPro" id="IPR006202">
    <property type="entry name" value="Neur_chan_lig-bd"/>
</dbReference>
<proteinExistence type="predicted"/>
<dbReference type="InterPro" id="IPR036734">
    <property type="entry name" value="Neur_chan_lig-bd_sf"/>
</dbReference>
<keyword evidence="4 5" id="KW-0472">Membrane</keyword>
<evidence type="ECO:0000256" key="5">
    <source>
        <dbReference type="SAM" id="Phobius"/>
    </source>
</evidence>
<evidence type="ECO:0000256" key="2">
    <source>
        <dbReference type="ARBA" id="ARBA00022692"/>
    </source>
</evidence>
<evidence type="ECO:0000313" key="8">
    <source>
        <dbReference type="Proteomes" id="UP000887566"/>
    </source>
</evidence>
<feature type="domain" description="Neurotransmitter-gated ion-channel transmembrane" evidence="7">
    <location>
        <begin position="85"/>
        <end position="155"/>
    </location>
</feature>
<dbReference type="Proteomes" id="UP000887566">
    <property type="component" value="Unplaced"/>
</dbReference>
<dbReference type="Gene3D" id="2.70.170.10">
    <property type="entry name" value="Neurotransmitter-gated ion-channel ligand-binding domain"/>
    <property type="match status" value="1"/>
</dbReference>
<dbReference type="SUPFAM" id="SSF90112">
    <property type="entry name" value="Neurotransmitter-gated ion-channel transmembrane pore"/>
    <property type="match status" value="1"/>
</dbReference>
<dbReference type="SUPFAM" id="SSF63712">
    <property type="entry name" value="Nicotinic receptor ligand binding domain-like"/>
    <property type="match status" value="1"/>
</dbReference>
<protein>
    <submittedName>
        <fullName evidence="9">Neurotransmitter-gated ion-channel ligand-binding domain-containing protein</fullName>
    </submittedName>
</protein>
<evidence type="ECO:0000256" key="4">
    <source>
        <dbReference type="ARBA" id="ARBA00023136"/>
    </source>
</evidence>
<dbReference type="GO" id="GO:0004888">
    <property type="term" value="F:transmembrane signaling receptor activity"/>
    <property type="evidence" value="ECO:0007669"/>
    <property type="project" value="InterPro"/>
</dbReference>
<dbReference type="InterPro" id="IPR036719">
    <property type="entry name" value="Neuro-gated_channel_TM_sf"/>
</dbReference>
<dbReference type="InterPro" id="IPR038050">
    <property type="entry name" value="Neuro_actylchol_rec"/>
</dbReference>
<keyword evidence="8" id="KW-1185">Reference proteome</keyword>
<accession>A0A914W6L9</accession>
<name>A0A914W6L9_9BILA</name>
<dbReference type="WBParaSite" id="PSAMB.scaffold3317size18784.g21180.t1">
    <property type="protein sequence ID" value="PSAMB.scaffold3317size18784.g21180.t1"/>
    <property type="gene ID" value="PSAMB.scaffold3317size18784.g21180"/>
</dbReference>
<dbReference type="AlphaFoldDB" id="A0A914W6L9"/>